<dbReference type="STRING" id="380248.SAMN05216251_11772"/>
<dbReference type="AlphaFoldDB" id="A0A1I2JGL5"/>
<dbReference type="EMBL" id="FONG01000017">
    <property type="protein sequence ID" value="SFF51996.1"/>
    <property type="molecule type" value="Genomic_DNA"/>
</dbReference>
<dbReference type="Proteomes" id="UP000199323">
    <property type="component" value="Unassembled WGS sequence"/>
</dbReference>
<proteinExistence type="predicted"/>
<reference evidence="1 2" key="1">
    <citation type="submission" date="2016-10" db="EMBL/GenBank/DDBJ databases">
        <authorList>
            <person name="de Groot N.N."/>
        </authorList>
    </citation>
    <scope>NUCLEOTIDE SEQUENCE [LARGE SCALE GENOMIC DNA]</scope>
    <source>
        <strain evidence="1 2">CGMCC 4.3510</strain>
    </source>
</reference>
<organism evidence="1 2">
    <name type="scientific">Actinacidiphila alni</name>
    <dbReference type="NCBI Taxonomy" id="380248"/>
    <lineage>
        <taxon>Bacteria</taxon>
        <taxon>Bacillati</taxon>
        <taxon>Actinomycetota</taxon>
        <taxon>Actinomycetes</taxon>
        <taxon>Kitasatosporales</taxon>
        <taxon>Streptomycetaceae</taxon>
        <taxon>Actinacidiphila</taxon>
    </lineage>
</organism>
<sequence length="64" mass="6822">MDVGEFDHNPDVAAPYVDVETSGIPALVVLDPSGRTRTATKDGQFSNARSMPASAVDAFLKKWA</sequence>
<dbReference type="Gene3D" id="3.40.30.10">
    <property type="entry name" value="Glutaredoxin"/>
    <property type="match status" value="1"/>
</dbReference>
<gene>
    <name evidence="1" type="ORF">SAMN05216251_11772</name>
</gene>
<evidence type="ECO:0000313" key="1">
    <source>
        <dbReference type="EMBL" id="SFF51996.1"/>
    </source>
</evidence>
<evidence type="ECO:0000313" key="2">
    <source>
        <dbReference type="Proteomes" id="UP000199323"/>
    </source>
</evidence>
<evidence type="ECO:0008006" key="3">
    <source>
        <dbReference type="Google" id="ProtNLM"/>
    </source>
</evidence>
<accession>A0A1I2JGL5</accession>
<protein>
    <recommendedName>
        <fullName evidence="3">TlpA family protein disulfide reductase</fullName>
    </recommendedName>
</protein>
<keyword evidence="2" id="KW-1185">Reference proteome</keyword>
<name>A0A1I2JGL5_9ACTN</name>